<accession>A0A4Q0P992</accession>
<proteinExistence type="predicted"/>
<keyword evidence="2" id="KW-1185">Reference proteome</keyword>
<evidence type="ECO:0000313" key="1">
    <source>
        <dbReference type="EMBL" id="RXG22796.1"/>
    </source>
</evidence>
<comment type="caution">
    <text evidence="1">The sequence shown here is derived from an EMBL/GenBank/DDBJ whole genome shotgun (WGS) entry which is preliminary data.</text>
</comment>
<dbReference type="RefSeq" id="WP_128757749.1">
    <property type="nucleotide sequence ID" value="NZ_QOVM01000003.1"/>
</dbReference>
<evidence type="ECO:0000313" key="2">
    <source>
        <dbReference type="Proteomes" id="UP000289238"/>
    </source>
</evidence>
<organism evidence="1 2">
    <name type="scientific">Leeuwenhoekiella aequorea</name>
    <dbReference type="NCBI Taxonomy" id="283736"/>
    <lineage>
        <taxon>Bacteria</taxon>
        <taxon>Pseudomonadati</taxon>
        <taxon>Bacteroidota</taxon>
        <taxon>Flavobacteriia</taxon>
        <taxon>Flavobacteriales</taxon>
        <taxon>Flavobacteriaceae</taxon>
        <taxon>Leeuwenhoekiella</taxon>
    </lineage>
</organism>
<dbReference type="EMBL" id="QOVM01000003">
    <property type="protein sequence ID" value="RXG22796.1"/>
    <property type="molecule type" value="Genomic_DNA"/>
</dbReference>
<name>A0A4Q0P992_9FLAO</name>
<dbReference type="AlphaFoldDB" id="A0A4Q0P992"/>
<gene>
    <name evidence="1" type="ORF">DSM00_1899</name>
</gene>
<dbReference type="Proteomes" id="UP000289238">
    <property type="component" value="Unassembled WGS sequence"/>
</dbReference>
<protein>
    <submittedName>
        <fullName evidence="1">Uncharacterized protein</fullName>
    </submittedName>
</protein>
<dbReference type="OrthoDB" id="1441520at2"/>
<sequence length="135" mass="15784">MDKLKKTVKESLDNFDKAIPDNLVRKQLEMEGVDLDEQSLLQDKFIKQLKFRLKSKSIVLKNDSMLDKASNYFKDALTKGLDKPIAYMNNLIQTNQLQTQFSRLEKMSEEQIKDIIKDQNLIEILEMLEEESEGQ</sequence>
<reference evidence="1 2" key="1">
    <citation type="submission" date="2018-07" db="EMBL/GenBank/DDBJ databases">
        <title>Leeuwenhoekiella genomics.</title>
        <authorList>
            <person name="Tahon G."/>
            <person name="Willems A."/>
        </authorList>
    </citation>
    <scope>NUCLEOTIDE SEQUENCE [LARGE SCALE GENOMIC DNA]</scope>
    <source>
        <strain evidence="1 2">LMG 22550</strain>
    </source>
</reference>